<dbReference type="GO" id="GO:0008270">
    <property type="term" value="F:zinc ion binding"/>
    <property type="evidence" value="ECO:0007669"/>
    <property type="project" value="UniProtKB-KW"/>
</dbReference>
<keyword evidence="1" id="KW-0862">Zinc</keyword>
<sequence length="904" mass="100020">MASMVAKACSSTSGQSSPFVTVQDKGCRNKRKFRADTPVADPNKVISEPQSECTTYKFTAEKVDIVQSHGPSNGCETCCAKEEESEALKLDLGLSFAVGPSAVGSSKPREEIEAYEAFHDADWNDLTESELQDLVLSNLDSNLKTAIKKIIAYGYSEEVAITAVSKSGQCFGTKDTVSNIVDSTLVYLQGGQDVNTLSLREYNFENLQQLEQYMLAESVCFLKEVKPNFTTGDAMWFLLVSDMNISHACVMESNHMTNIVGDAAPNGTSSAFLSLPSRTEPNNPRSMKSNPSIGCSHSCPSEANSMALNPYGHTFKSEAPTLTGVSNLKSKVSLVANGLAPEKDCPSSESAAVERNFSLAGASHLPNSEEKFVGSRKVSGITKREYILRQKSLHLEKHHRTYSSKGGSRTGKLNGFGDLVLDKKLKPIAESTGVNTMNNFEIGKAIGVEMPEDNVNCNLSANIGFPSVPAFNVETDNTICLSSKSNAESSLPTVNTSPTFLAADTELSLSLPAKSNCAPMPVKCDAEVLDLSYRVVPIGKPLPHCVSEDKKDEMILKLVPRVRKLQNQLQEWTEWANQKVMQAARRLSKDKAELKALRQEKEEVERLKKEKQNLEESTMKKLSEMENALCKAGGQVERANAAVRRLEVENAALRREMEVSKSRAAESAASCEEVLKREKTIMLKFQSPEKQKAMYQEELAAEKREFVQLKRKLEQAEDVRDQLEGRWKQEAKVKEELLAQASSLRREREQIEASVKSKEDGMKFKAENNVYKFKDDIQKLEKEISKLRLKTDSSKIAALKRGIDGSYASRLTDSTYSPTPKERHISYISKVMSDFVDDSGSGGVKRERECVMCLSEEMSVVFLPCAHQVVCTTCNELHEKQGMEDCPSCRSPIQQRICVHYACS</sequence>
<keyword evidence="1" id="KW-0863">Zinc-finger</keyword>
<feature type="domain" description="RING-type" evidence="3">
    <location>
        <begin position="850"/>
        <end position="890"/>
    </location>
</feature>
<evidence type="ECO:0000256" key="2">
    <source>
        <dbReference type="SAM" id="Coils"/>
    </source>
</evidence>
<dbReference type="SUPFAM" id="SSF57850">
    <property type="entry name" value="RING/U-box"/>
    <property type="match status" value="1"/>
</dbReference>
<dbReference type="Pfam" id="PF20235">
    <property type="entry name" value="PIR2-like_helical"/>
    <property type="match status" value="1"/>
</dbReference>
<comment type="caution">
    <text evidence="4">The sequence shown here is derived from an EMBL/GenBank/DDBJ whole genome shotgun (WGS) entry which is preliminary data.</text>
</comment>
<dbReference type="AlphaFoldDB" id="A0ABD2YFK3"/>
<accession>A0ABD2YFK3</accession>
<evidence type="ECO:0000313" key="5">
    <source>
        <dbReference type="Proteomes" id="UP001630127"/>
    </source>
</evidence>
<keyword evidence="2" id="KW-0175">Coiled coil</keyword>
<dbReference type="InterPro" id="IPR013083">
    <property type="entry name" value="Znf_RING/FYVE/PHD"/>
</dbReference>
<dbReference type="InterPro" id="IPR001841">
    <property type="entry name" value="Znf_RING"/>
</dbReference>
<dbReference type="InterPro" id="IPR046934">
    <property type="entry name" value="PIR2-like"/>
</dbReference>
<name>A0ABD2YFK3_9GENT</name>
<gene>
    <name evidence="4" type="ORF">ACH5RR_031205</name>
</gene>
<dbReference type="CDD" id="cd23128">
    <property type="entry name" value="RING-HC_MIP1-like"/>
    <property type="match status" value="1"/>
</dbReference>
<dbReference type="Proteomes" id="UP001630127">
    <property type="component" value="Unassembled WGS sequence"/>
</dbReference>
<feature type="coiled-coil region" evidence="2">
    <location>
        <begin position="577"/>
        <end position="663"/>
    </location>
</feature>
<organism evidence="4 5">
    <name type="scientific">Cinchona calisaya</name>
    <dbReference type="NCBI Taxonomy" id="153742"/>
    <lineage>
        <taxon>Eukaryota</taxon>
        <taxon>Viridiplantae</taxon>
        <taxon>Streptophyta</taxon>
        <taxon>Embryophyta</taxon>
        <taxon>Tracheophyta</taxon>
        <taxon>Spermatophyta</taxon>
        <taxon>Magnoliopsida</taxon>
        <taxon>eudicotyledons</taxon>
        <taxon>Gunneridae</taxon>
        <taxon>Pentapetalae</taxon>
        <taxon>asterids</taxon>
        <taxon>lamiids</taxon>
        <taxon>Gentianales</taxon>
        <taxon>Rubiaceae</taxon>
        <taxon>Cinchonoideae</taxon>
        <taxon>Cinchoneae</taxon>
        <taxon>Cinchona</taxon>
    </lineage>
</organism>
<keyword evidence="5" id="KW-1185">Reference proteome</keyword>
<evidence type="ECO:0000259" key="3">
    <source>
        <dbReference type="PROSITE" id="PS50089"/>
    </source>
</evidence>
<protein>
    <recommendedName>
        <fullName evidence="3">RING-type domain-containing protein</fullName>
    </recommendedName>
</protein>
<dbReference type="Pfam" id="PF13920">
    <property type="entry name" value="zf-C3HC4_3"/>
    <property type="match status" value="1"/>
</dbReference>
<evidence type="ECO:0000313" key="4">
    <source>
        <dbReference type="EMBL" id="KAL3505823.1"/>
    </source>
</evidence>
<dbReference type="PROSITE" id="PS50089">
    <property type="entry name" value="ZF_RING_2"/>
    <property type="match status" value="1"/>
</dbReference>
<proteinExistence type="predicted"/>
<dbReference type="PANTHER" id="PTHR46405:SF2">
    <property type="entry name" value="OS05G0141500 PROTEIN"/>
    <property type="match status" value="1"/>
</dbReference>
<dbReference type="Gene3D" id="3.30.40.10">
    <property type="entry name" value="Zinc/RING finger domain, C3HC4 (zinc finger)"/>
    <property type="match status" value="1"/>
</dbReference>
<dbReference type="EMBL" id="JBJUIK010000013">
    <property type="protein sequence ID" value="KAL3505823.1"/>
    <property type="molecule type" value="Genomic_DNA"/>
</dbReference>
<feature type="coiled-coil region" evidence="2">
    <location>
        <begin position="692"/>
        <end position="797"/>
    </location>
</feature>
<reference evidence="4 5" key="1">
    <citation type="submission" date="2024-11" db="EMBL/GenBank/DDBJ databases">
        <title>A near-complete genome assembly of Cinchona calisaya.</title>
        <authorList>
            <person name="Lian D.C."/>
            <person name="Zhao X.W."/>
            <person name="Wei L."/>
        </authorList>
    </citation>
    <scope>NUCLEOTIDE SEQUENCE [LARGE SCALE GENOMIC DNA]</scope>
    <source>
        <tissue evidence="4">Nenye</tissue>
    </source>
</reference>
<dbReference type="InterPro" id="IPR046527">
    <property type="entry name" value="PIR2-like_helical"/>
</dbReference>
<keyword evidence="1" id="KW-0479">Metal-binding</keyword>
<dbReference type="PANTHER" id="PTHR46405">
    <property type="entry name" value="OS05G0141500 PROTEIN"/>
    <property type="match status" value="1"/>
</dbReference>
<evidence type="ECO:0000256" key="1">
    <source>
        <dbReference type="PROSITE-ProRule" id="PRU00175"/>
    </source>
</evidence>